<name>A0ABT8UC17_9MYCO</name>
<dbReference type="Gene3D" id="1.10.10.10">
    <property type="entry name" value="Winged helix-like DNA-binding domain superfamily/Winged helix DNA-binding domain"/>
    <property type="match status" value="1"/>
</dbReference>
<dbReference type="CDD" id="cd00383">
    <property type="entry name" value="trans_reg_C"/>
    <property type="match status" value="1"/>
</dbReference>
<protein>
    <submittedName>
        <fullName evidence="4">Response regulator transcription factor</fullName>
    </submittedName>
</protein>
<reference evidence="4" key="1">
    <citation type="submission" date="2023-07" db="EMBL/GenBank/DDBJ databases">
        <title>Mycolicibacterium sp. nov., a novel bacterial species.</title>
        <authorList>
            <person name="Cao Y."/>
        </authorList>
    </citation>
    <scope>NUCLEOTIDE SEQUENCE</scope>
    <source>
        <strain evidence="4">KC 300</strain>
    </source>
</reference>
<dbReference type="RefSeq" id="WP_302913277.1">
    <property type="nucleotide sequence ID" value="NZ_JAUMSQ010000026.1"/>
</dbReference>
<comment type="caution">
    <text evidence="4">The sequence shown here is derived from an EMBL/GenBank/DDBJ whole genome shotgun (WGS) entry which is preliminary data.</text>
</comment>
<dbReference type="InterPro" id="IPR016032">
    <property type="entry name" value="Sig_transdc_resp-reg_C-effctor"/>
</dbReference>
<feature type="DNA-binding region" description="OmpR/PhoB-type" evidence="2">
    <location>
        <begin position="130"/>
        <end position="229"/>
    </location>
</feature>
<sequence>MDAGTGRIRLLLCEPRHIYAATLARRLRALDFVVAVAYSDSAAVEELRCGDPDVVMVSVGADGARLATLDRLRQVAHVGVVALTDAEITPLLPRETVPAVSDVALIITRIRRALRHADVGAESVQNNGAVTLRTIGDLVVDVKAHRVHLSGSTLALTRTEFCILAALSTCPNEPLTWRQLEEIVWGTAGGRSRAALGVHVGKLRRKLGEDPSSPRYLHTVRGVGYFLGC</sequence>
<dbReference type="SUPFAM" id="SSF52172">
    <property type="entry name" value="CheY-like"/>
    <property type="match status" value="1"/>
</dbReference>
<evidence type="ECO:0000313" key="4">
    <source>
        <dbReference type="EMBL" id="MDO3635334.1"/>
    </source>
</evidence>
<dbReference type="InterPro" id="IPR036388">
    <property type="entry name" value="WH-like_DNA-bd_sf"/>
</dbReference>
<dbReference type="PROSITE" id="PS51755">
    <property type="entry name" value="OMPR_PHOB"/>
    <property type="match status" value="1"/>
</dbReference>
<accession>A0ABT8UC17</accession>
<evidence type="ECO:0000256" key="2">
    <source>
        <dbReference type="PROSITE-ProRule" id="PRU01091"/>
    </source>
</evidence>
<dbReference type="InterPro" id="IPR001867">
    <property type="entry name" value="OmpR/PhoB-type_DNA-bd"/>
</dbReference>
<proteinExistence type="predicted"/>
<dbReference type="PANTHER" id="PTHR48111:SF50">
    <property type="entry name" value="KDP OPERON TRANSCRIPTIONAL REGULATORY PROTEIN KDPE"/>
    <property type="match status" value="1"/>
</dbReference>
<dbReference type="Pfam" id="PF00486">
    <property type="entry name" value="Trans_reg_C"/>
    <property type="match status" value="1"/>
</dbReference>
<dbReference type="EMBL" id="JAUMSQ010000026">
    <property type="protein sequence ID" value="MDO3635334.1"/>
    <property type="molecule type" value="Genomic_DNA"/>
</dbReference>
<evidence type="ECO:0000259" key="3">
    <source>
        <dbReference type="PROSITE" id="PS51755"/>
    </source>
</evidence>
<gene>
    <name evidence="4" type="ORF">Q2100_06235</name>
</gene>
<keyword evidence="1 2" id="KW-0238">DNA-binding</keyword>
<feature type="domain" description="OmpR/PhoB-type" evidence="3">
    <location>
        <begin position="130"/>
        <end position="229"/>
    </location>
</feature>
<evidence type="ECO:0000313" key="5">
    <source>
        <dbReference type="Proteomes" id="UP001168823"/>
    </source>
</evidence>
<evidence type="ECO:0000256" key="1">
    <source>
        <dbReference type="ARBA" id="ARBA00023125"/>
    </source>
</evidence>
<keyword evidence="5" id="KW-1185">Reference proteome</keyword>
<dbReference type="InterPro" id="IPR011006">
    <property type="entry name" value="CheY-like_superfamily"/>
</dbReference>
<organism evidence="4 5">
    <name type="scientific">Mycolicibacterium arseniciresistens</name>
    <dbReference type="NCBI Taxonomy" id="3062257"/>
    <lineage>
        <taxon>Bacteria</taxon>
        <taxon>Bacillati</taxon>
        <taxon>Actinomycetota</taxon>
        <taxon>Actinomycetes</taxon>
        <taxon>Mycobacteriales</taxon>
        <taxon>Mycobacteriaceae</taxon>
        <taxon>Mycolicibacterium</taxon>
    </lineage>
</organism>
<dbReference type="InterPro" id="IPR039420">
    <property type="entry name" value="WalR-like"/>
</dbReference>
<dbReference type="PANTHER" id="PTHR48111">
    <property type="entry name" value="REGULATOR OF RPOS"/>
    <property type="match status" value="1"/>
</dbReference>
<dbReference type="Proteomes" id="UP001168823">
    <property type="component" value="Unassembled WGS sequence"/>
</dbReference>
<dbReference type="SUPFAM" id="SSF46894">
    <property type="entry name" value="C-terminal effector domain of the bipartite response regulators"/>
    <property type="match status" value="1"/>
</dbReference>
<dbReference type="SMART" id="SM00862">
    <property type="entry name" value="Trans_reg_C"/>
    <property type="match status" value="1"/>
</dbReference>